<reference evidence="2" key="1">
    <citation type="submission" date="2017-02" db="UniProtKB">
        <authorList>
            <consortium name="WormBaseParasite"/>
        </authorList>
    </citation>
    <scope>IDENTIFICATION</scope>
</reference>
<keyword evidence="1" id="KW-1185">Reference proteome</keyword>
<name>A0A0M3IF03_ASCLU</name>
<proteinExistence type="predicted"/>
<evidence type="ECO:0000313" key="1">
    <source>
        <dbReference type="Proteomes" id="UP000036681"/>
    </source>
</evidence>
<dbReference type="Proteomes" id="UP000036681">
    <property type="component" value="Unplaced"/>
</dbReference>
<organism evidence="1 2">
    <name type="scientific">Ascaris lumbricoides</name>
    <name type="common">Giant roundworm</name>
    <dbReference type="NCBI Taxonomy" id="6252"/>
    <lineage>
        <taxon>Eukaryota</taxon>
        <taxon>Metazoa</taxon>
        <taxon>Ecdysozoa</taxon>
        <taxon>Nematoda</taxon>
        <taxon>Chromadorea</taxon>
        <taxon>Rhabditida</taxon>
        <taxon>Spirurina</taxon>
        <taxon>Ascaridomorpha</taxon>
        <taxon>Ascaridoidea</taxon>
        <taxon>Ascarididae</taxon>
        <taxon>Ascaris</taxon>
    </lineage>
</organism>
<protein>
    <submittedName>
        <fullName evidence="2">SAC domain-containing protein</fullName>
    </submittedName>
</protein>
<evidence type="ECO:0000313" key="2">
    <source>
        <dbReference type="WBParaSite" id="ALUE_0001674301-mRNA-1"/>
    </source>
</evidence>
<dbReference type="AlphaFoldDB" id="A0A0M3IF03"/>
<sequence>MVYLVCNGYLPKELHDESGRISDDIAWTNILECCRFFYEHQTQAIKFNLVTFTIGRSYVKQIVASEKRRAQQTFKEQMGTANFEHFSHDMWLQTYESYGTSESRENPWQFGKASDIVERLRNITFEGAMQAIEQMVFF</sequence>
<accession>A0A0M3IF03</accession>
<dbReference type="WBParaSite" id="ALUE_0001674301-mRNA-1">
    <property type="protein sequence ID" value="ALUE_0001674301-mRNA-1"/>
    <property type="gene ID" value="ALUE_0001674301"/>
</dbReference>